<dbReference type="PANTHER" id="PTHR31808:SF2">
    <property type="entry name" value="OS04G0596300 PROTEIN"/>
    <property type="match status" value="1"/>
</dbReference>
<name>A0A803PS75_CANSA</name>
<accession>A0A803PS75</accession>
<dbReference type="PANTHER" id="PTHR31808">
    <property type="entry name" value="EXPRESSED PROTEIN"/>
    <property type="match status" value="1"/>
</dbReference>
<dbReference type="OMA" id="GGTRICT"/>
<reference evidence="1" key="2">
    <citation type="submission" date="2021-03" db="UniProtKB">
        <authorList>
            <consortium name="EnsemblPlants"/>
        </authorList>
    </citation>
    <scope>IDENTIFICATION</scope>
</reference>
<sequence length="186" mass="20346">MQVYGVVSDASFVIPKGGGLKAPDSRHFHCHSSLSHSNSFFSSAFFRSCPSFYLPKLRNGLYKYRARDVTMRASESSSGDLEPFAPLQFESPVGQLLAQILQTHPHLLPAAIDQQLESLGTDSDDTQKKDLSSYPQDLLYKVRSEFNPSTAIAFSSTTTYRTSVTSIPTLPSSFSTTTATISSSFA</sequence>
<dbReference type="AlphaFoldDB" id="A0A803PS75"/>
<dbReference type="Gramene" id="evm.model.05.866">
    <property type="protein sequence ID" value="cds.evm.model.05.866"/>
    <property type="gene ID" value="evm.TU.05.866"/>
</dbReference>
<reference evidence="1" key="1">
    <citation type="submission" date="2018-11" db="EMBL/GenBank/DDBJ databases">
        <authorList>
            <person name="Grassa J C."/>
        </authorList>
    </citation>
    <scope>NUCLEOTIDE SEQUENCE [LARGE SCALE GENOMIC DNA]</scope>
</reference>
<protein>
    <submittedName>
        <fullName evidence="1">Uncharacterized protein</fullName>
    </submittedName>
</protein>
<dbReference type="EnsemblPlants" id="evm.model.05.866">
    <property type="protein sequence ID" value="cds.evm.model.05.866"/>
    <property type="gene ID" value="evm.TU.05.866"/>
</dbReference>
<organism evidence="1 2">
    <name type="scientific">Cannabis sativa</name>
    <name type="common">Hemp</name>
    <name type="synonym">Marijuana</name>
    <dbReference type="NCBI Taxonomy" id="3483"/>
    <lineage>
        <taxon>Eukaryota</taxon>
        <taxon>Viridiplantae</taxon>
        <taxon>Streptophyta</taxon>
        <taxon>Embryophyta</taxon>
        <taxon>Tracheophyta</taxon>
        <taxon>Spermatophyta</taxon>
        <taxon>Magnoliopsida</taxon>
        <taxon>eudicotyledons</taxon>
        <taxon>Gunneridae</taxon>
        <taxon>Pentapetalae</taxon>
        <taxon>rosids</taxon>
        <taxon>fabids</taxon>
        <taxon>Rosales</taxon>
        <taxon>Cannabaceae</taxon>
        <taxon>Cannabis</taxon>
    </lineage>
</organism>
<evidence type="ECO:0000313" key="2">
    <source>
        <dbReference type="Proteomes" id="UP000596661"/>
    </source>
</evidence>
<dbReference type="Proteomes" id="UP000596661">
    <property type="component" value="Chromosome 5"/>
</dbReference>
<keyword evidence="2" id="KW-1185">Reference proteome</keyword>
<dbReference type="InterPro" id="IPR038925">
    <property type="entry name" value="At3g17800-like"/>
</dbReference>
<proteinExistence type="predicted"/>
<evidence type="ECO:0000313" key="1">
    <source>
        <dbReference type="EnsemblPlants" id="cds.evm.model.05.866"/>
    </source>
</evidence>
<dbReference type="EMBL" id="UZAU01000467">
    <property type="status" value="NOT_ANNOTATED_CDS"/>
    <property type="molecule type" value="Genomic_DNA"/>
</dbReference>